<dbReference type="PANTHER" id="PTHR35093">
    <property type="entry name" value="OUTER MEMBRANE PROTEIN NMB0088-RELATED"/>
    <property type="match status" value="1"/>
</dbReference>
<sequence>MKTAVKKSLLAIAISGIIASPAVNATNGYFSHGYSTKEKGLAGAGTAFSQDALAAATNPAGMAFVGGRMDIGAALFSPSPRSYKVTGTPVPPGPAAPFGSGINAVPGERVESENDLFVIPYFGYNWQIASDKTVGVSIYGNGGMNTEYKASNTPFGAGTFGTGTTGVNLEQLFINTSFSKKLNSKHAVGASLIIAYQRFSAQGVEGFAALSLDPDNMSGDKTADSLGAGLKVGYQGEVKPGIRVGASYQSKISMGEFDEYKGLFAEGGDFDIPSTYNIGVSFDVGSTGVIVADLQRINYSDVAAISNPIGNTLPPGGSCIPAGFNPDPAVTSAVGAGCLGGANGGGFGWEDITILKIGYQMDVGDNTYRVGYSRSDQPIPKSQTLFNILAPAVVQNHVTAGWTMKIGSNQEFNLSAMMALEESVKGDNPVDGGSTQVEIQMSQYEIQAGWAWKY</sequence>
<evidence type="ECO:0000256" key="4">
    <source>
        <dbReference type="ARBA" id="ARBA00022729"/>
    </source>
</evidence>
<accession>A0A3B0XFI6</accession>
<keyword evidence="6" id="KW-0998">Cell outer membrane</keyword>
<keyword evidence="3" id="KW-0812">Transmembrane</keyword>
<comment type="subcellular location">
    <subcellularLocation>
        <location evidence="1">Cell outer membrane</location>
        <topology evidence="1">Multi-pass membrane protein</topology>
    </subcellularLocation>
</comment>
<evidence type="ECO:0000256" key="3">
    <source>
        <dbReference type="ARBA" id="ARBA00022692"/>
    </source>
</evidence>
<gene>
    <name evidence="7" type="ORF">MNBD_GAMMA05-2432</name>
</gene>
<dbReference type="EMBL" id="UOFE01000048">
    <property type="protein sequence ID" value="VAW55366.1"/>
    <property type="molecule type" value="Genomic_DNA"/>
</dbReference>
<proteinExistence type="predicted"/>
<keyword evidence="5" id="KW-0472">Membrane</keyword>
<dbReference type="Gene3D" id="2.40.160.60">
    <property type="entry name" value="Outer membrane protein transport protein (OMPP1/FadL/TodX)"/>
    <property type="match status" value="1"/>
</dbReference>
<protein>
    <submittedName>
        <fullName evidence="7">Putative facilitator of salicylate uptake</fullName>
    </submittedName>
</protein>
<dbReference type="GO" id="GO:0015483">
    <property type="term" value="F:long-chain fatty acid transporting porin activity"/>
    <property type="evidence" value="ECO:0007669"/>
    <property type="project" value="TreeGrafter"/>
</dbReference>
<dbReference type="SUPFAM" id="SSF56935">
    <property type="entry name" value="Porins"/>
    <property type="match status" value="1"/>
</dbReference>
<name>A0A3B0XFI6_9ZZZZ</name>
<dbReference type="InterPro" id="IPR005017">
    <property type="entry name" value="OMPP1/FadL/TodX"/>
</dbReference>
<organism evidence="7">
    <name type="scientific">hydrothermal vent metagenome</name>
    <dbReference type="NCBI Taxonomy" id="652676"/>
    <lineage>
        <taxon>unclassified sequences</taxon>
        <taxon>metagenomes</taxon>
        <taxon>ecological metagenomes</taxon>
    </lineage>
</organism>
<reference evidence="7" key="1">
    <citation type="submission" date="2018-06" db="EMBL/GenBank/DDBJ databases">
        <authorList>
            <person name="Zhirakovskaya E."/>
        </authorList>
    </citation>
    <scope>NUCLEOTIDE SEQUENCE</scope>
</reference>
<dbReference type="Pfam" id="PF03349">
    <property type="entry name" value="Toluene_X"/>
    <property type="match status" value="1"/>
</dbReference>
<dbReference type="AlphaFoldDB" id="A0A3B0XFI6"/>
<evidence type="ECO:0000313" key="7">
    <source>
        <dbReference type="EMBL" id="VAW55366.1"/>
    </source>
</evidence>
<keyword evidence="4" id="KW-0732">Signal</keyword>
<evidence type="ECO:0000256" key="1">
    <source>
        <dbReference type="ARBA" id="ARBA00004571"/>
    </source>
</evidence>
<evidence type="ECO:0000256" key="6">
    <source>
        <dbReference type="ARBA" id="ARBA00023237"/>
    </source>
</evidence>
<keyword evidence="2" id="KW-1134">Transmembrane beta strand</keyword>
<dbReference type="PANTHER" id="PTHR35093:SF8">
    <property type="entry name" value="OUTER MEMBRANE PROTEIN NMB0088-RELATED"/>
    <property type="match status" value="1"/>
</dbReference>
<evidence type="ECO:0000256" key="5">
    <source>
        <dbReference type="ARBA" id="ARBA00023136"/>
    </source>
</evidence>
<evidence type="ECO:0000256" key="2">
    <source>
        <dbReference type="ARBA" id="ARBA00022452"/>
    </source>
</evidence>
<dbReference type="GO" id="GO:0009279">
    <property type="term" value="C:cell outer membrane"/>
    <property type="evidence" value="ECO:0007669"/>
    <property type="project" value="UniProtKB-SubCell"/>
</dbReference>